<comment type="caution">
    <text evidence="2">The sequence shown here is derived from an EMBL/GenBank/DDBJ whole genome shotgun (WGS) entry which is preliminary data.</text>
</comment>
<reference evidence="2 3" key="1">
    <citation type="submission" date="2020-10" db="EMBL/GenBank/DDBJ databases">
        <title>Chromosome-scale genome assembly of the Allis shad, Alosa alosa.</title>
        <authorList>
            <person name="Margot Z."/>
            <person name="Christophe K."/>
            <person name="Cabau C."/>
            <person name="Louis A."/>
            <person name="Berthelot C."/>
            <person name="Parey E."/>
            <person name="Roest Crollius H."/>
            <person name="Montfort J."/>
            <person name="Robinson-Rechavi M."/>
            <person name="Bucao C."/>
            <person name="Bouchez O."/>
            <person name="Gislard M."/>
            <person name="Lluch J."/>
            <person name="Milhes M."/>
            <person name="Lampietro C."/>
            <person name="Lopez Roques C."/>
            <person name="Donnadieu C."/>
            <person name="Braasch I."/>
            <person name="Desvignes T."/>
            <person name="Postlethwait J."/>
            <person name="Bobe J."/>
            <person name="Guiguen Y."/>
        </authorList>
    </citation>
    <scope>NUCLEOTIDE SEQUENCE [LARGE SCALE GENOMIC DNA]</scope>
    <source>
        <strain evidence="2">M-15738</strain>
        <tissue evidence="2">Blood</tissue>
    </source>
</reference>
<keyword evidence="3" id="KW-1185">Reference proteome</keyword>
<evidence type="ECO:0000256" key="1">
    <source>
        <dbReference type="SAM" id="MobiDB-lite"/>
    </source>
</evidence>
<name>A0AAV6HFR4_9TELE</name>
<dbReference type="EMBL" id="JADWDJ010000001">
    <property type="protein sequence ID" value="KAG5285929.1"/>
    <property type="molecule type" value="Genomic_DNA"/>
</dbReference>
<proteinExistence type="predicted"/>
<dbReference type="AlphaFoldDB" id="A0AAV6HFR4"/>
<evidence type="ECO:0000313" key="2">
    <source>
        <dbReference type="EMBL" id="KAG5285929.1"/>
    </source>
</evidence>
<sequence length="105" mass="11728">MRVLYGIFYGKIFKREDSPKTIQYVRNSERTGGLTGGPMSWLRLHPPAQPLQHAPLGNVPLGCLHVKEDNCVRGNEHLSVSQKQAKQKETSGWPKDTCSVGPLPY</sequence>
<evidence type="ECO:0000313" key="3">
    <source>
        <dbReference type="Proteomes" id="UP000823561"/>
    </source>
</evidence>
<dbReference type="Proteomes" id="UP000823561">
    <property type="component" value="Chromosome 1"/>
</dbReference>
<protein>
    <submittedName>
        <fullName evidence="2">Uncharacterized protein</fullName>
    </submittedName>
</protein>
<organism evidence="2 3">
    <name type="scientific">Alosa alosa</name>
    <name type="common">allis shad</name>
    <dbReference type="NCBI Taxonomy" id="278164"/>
    <lineage>
        <taxon>Eukaryota</taxon>
        <taxon>Metazoa</taxon>
        <taxon>Chordata</taxon>
        <taxon>Craniata</taxon>
        <taxon>Vertebrata</taxon>
        <taxon>Euteleostomi</taxon>
        <taxon>Actinopterygii</taxon>
        <taxon>Neopterygii</taxon>
        <taxon>Teleostei</taxon>
        <taxon>Clupei</taxon>
        <taxon>Clupeiformes</taxon>
        <taxon>Clupeoidei</taxon>
        <taxon>Clupeidae</taxon>
        <taxon>Alosa</taxon>
    </lineage>
</organism>
<accession>A0AAV6HFR4</accession>
<gene>
    <name evidence="2" type="ORF">AALO_G00009100</name>
</gene>
<feature type="region of interest" description="Disordered" evidence="1">
    <location>
        <begin position="82"/>
        <end position="105"/>
    </location>
</feature>